<dbReference type="PANTHER" id="PTHR24258">
    <property type="entry name" value="SERINE PROTEASE-RELATED"/>
    <property type="match status" value="1"/>
</dbReference>
<proteinExistence type="predicted"/>
<dbReference type="AlphaFoldDB" id="A0A9P0MN55"/>
<dbReference type="InterPro" id="IPR033116">
    <property type="entry name" value="TRYPSIN_SER"/>
</dbReference>
<feature type="domain" description="Peptidase S1" evidence="8">
    <location>
        <begin position="70"/>
        <end position="315"/>
    </location>
</feature>
<dbReference type="CDD" id="cd00190">
    <property type="entry name" value="Tryp_SPc"/>
    <property type="match status" value="1"/>
</dbReference>
<dbReference type="GO" id="GO:0005576">
    <property type="term" value="C:extracellular region"/>
    <property type="evidence" value="ECO:0007669"/>
    <property type="project" value="UniProtKB-SubCell"/>
</dbReference>
<dbReference type="InterPro" id="IPR043504">
    <property type="entry name" value="Peptidase_S1_PA_chymotrypsin"/>
</dbReference>
<keyword evidence="5 7" id="KW-0720">Serine protease</keyword>
<accession>A0A9P0MN55</accession>
<dbReference type="EMBL" id="OV725080">
    <property type="protein sequence ID" value="CAH1398755.1"/>
    <property type="molecule type" value="Genomic_DNA"/>
</dbReference>
<dbReference type="Pfam" id="PF00089">
    <property type="entry name" value="Trypsin"/>
    <property type="match status" value="1"/>
</dbReference>
<evidence type="ECO:0000256" key="2">
    <source>
        <dbReference type="ARBA" id="ARBA00022525"/>
    </source>
</evidence>
<dbReference type="PANTHER" id="PTHR24258:SF136">
    <property type="entry name" value="GH06673P-RELATED"/>
    <property type="match status" value="1"/>
</dbReference>
<dbReference type="OrthoDB" id="6339452at2759"/>
<dbReference type="InterPro" id="IPR009003">
    <property type="entry name" value="Peptidase_S1_PA"/>
</dbReference>
<evidence type="ECO:0000313" key="10">
    <source>
        <dbReference type="Proteomes" id="UP001152798"/>
    </source>
</evidence>
<dbReference type="GO" id="GO:0016485">
    <property type="term" value="P:protein processing"/>
    <property type="evidence" value="ECO:0007669"/>
    <property type="project" value="UniProtKB-ARBA"/>
</dbReference>
<evidence type="ECO:0000256" key="6">
    <source>
        <dbReference type="ARBA" id="ARBA00023157"/>
    </source>
</evidence>
<dbReference type="PROSITE" id="PS00135">
    <property type="entry name" value="TRYPSIN_SER"/>
    <property type="match status" value="1"/>
</dbReference>
<dbReference type="PROSITE" id="PS00134">
    <property type="entry name" value="TRYPSIN_HIS"/>
    <property type="match status" value="1"/>
</dbReference>
<evidence type="ECO:0000256" key="1">
    <source>
        <dbReference type="ARBA" id="ARBA00004613"/>
    </source>
</evidence>
<dbReference type="InterPro" id="IPR001254">
    <property type="entry name" value="Trypsin_dom"/>
</dbReference>
<evidence type="ECO:0000259" key="8">
    <source>
        <dbReference type="PROSITE" id="PS50240"/>
    </source>
</evidence>
<keyword evidence="2" id="KW-0964">Secreted</keyword>
<keyword evidence="10" id="KW-1185">Reference proteome</keyword>
<reference evidence="9" key="1">
    <citation type="submission" date="2022-01" db="EMBL/GenBank/DDBJ databases">
        <authorList>
            <person name="King R."/>
        </authorList>
    </citation>
    <scope>NUCLEOTIDE SEQUENCE</scope>
</reference>
<keyword evidence="6" id="KW-1015">Disulfide bond</keyword>
<comment type="subcellular location">
    <subcellularLocation>
        <location evidence="1">Secreted</location>
    </subcellularLocation>
</comment>
<dbReference type="SMART" id="SM00020">
    <property type="entry name" value="Tryp_SPc"/>
    <property type="match status" value="1"/>
</dbReference>
<dbReference type="Gene3D" id="2.40.10.10">
    <property type="entry name" value="Trypsin-like serine proteases"/>
    <property type="match status" value="2"/>
</dbReference>
<protein>
    <recommendedName>
        <fullName evidence="8">Peptidase S1 domain-containing protein</fullName>
    </recommendedName>
</protein>
<name>A0A9P0MN55_NEZVI</name>
<gene>
    <name evidence="9" type="ORF">NEZAVI_LOCUS8347</name>
</gene>
<dbReference type="InterPro" id="IPR018114">
    <property type="entry name" value="TRYPSIN_HIS"/>
</dbReference>
<evidence type="ECO:0000256" key="7">
    <source>
        <dbReference type="RuleBase" id="RU363034"/>
    </source>
</evidence>
<dbReference type="GO" id="GO:0004252">
    <property type="term" value="F:serine-type endopeptidase activity"/>
    <property type="evidence" value="ECO:0007669"/>
    <property type="project" value="InterPro"/>
</dbReference>
<evidence type="ECO:0000313" key="9">
    <source>
        <dbReference type="EMBL" id="CAH1398755.1"/>
    </source>
</evidence>
<keyword evidence="4 7" id="KW-0378">Hydrolase</keyword>
<dbReference type="SUPFAM" id="SSF50494">
    <property type="entry name" value="Trypsin-like serine proteases"/>
    <property type="match status" value="1"/>
</dbReference>
<dbReference type="PROSITE" id="PS50240">
    <property type="entry name" value="TRYPSIN_DOM"/>
    <property type="match status" value="1"/>
</dbReference>
<keyword evidence="3 7" id="KW-0645">Protease</keyword>
<dbReference type="FunFam" id="2.40.10.10:FF:000047">
    <property type="entry name" value="Trypsin eta"/>
    <property type="match status" value="1"/>
</dbReference>
<evidence type="ECO:0000256" key="3">
    <source>
        <dbReference type="ARBA" id="ARBA00022670"/>
    </source>
</evidence>
<sequence>MKMNFSAVVQPRGLSLLLQQKNLQPSRLMRKTMCGVYSKYVYQNVTIAPMLPGQKPRIISLQECSIETLIVGGVDAKTKEFPHMALIGFEENKRKKIEWVCGGSLISPKFILSAAHCILSNSFQYWVRLGDLDTSSETEDSEPENIKVIRKIGHPQYNSNLLYHDIALFELESEAKLSTYVRPLCLHTSKEIGSEKLVASGWGHTRWQGRRSSKLQKVVLPPVSHQVCREKYGRKHQDLIPQGILEDSMLCTGSAEGKDTCQGDSGGPLQIKRKNIFCMYSIVGIVSYGKGCALGYPSIYTRVSNYVPWIENIVWP</sequence>
<dbReference type="Proteomes" id="UP001152798">
    <property type="component" value="Chromosome 4"/>
</dbReference>
<dbReference type="PRINTS" id="PR00722">
    <property type="entry name" value="CHYMOTRYPSIN"/>
</dbReference>
<evidence type="ECO:0000256" key="4">
    <source>
        <dbReference type="ARBA" id="ARBA00022801"/>
    </source>
</evidence>
<dbReference type="InterPro" id="IPR001314">
    <property type="entry name" value="Peptidase_S1A"/>
</dbReference>
<evidence type="ECO:0000256" key="5">
    <source>
        <dbReference type="ARBA" id="ARBA00022825"/>
    </source>
</evidence>
<organism evidence="9 10">
    <name type="scientific">Nezara viridula</name>
    <name type="common">Southern green stink bug</name>
    <name type="synonym">Cimex viridulus</name>
    <dbReference type="NCBI Taxonomy" id="85310"/>
    <lineage>
        <taxon>Eukaryota</taxon>
        <taxon>Metazoa</taxon>
        <taxon>Ecdysozoa</taxon>
        <taxon>Arthropoda</taxon>
        <taxon>Hexapoda</taxon>
        <taxon>Insecta</taxon>
        <taxon>Pterygota</taxon>
        <taxon>Neoptera</taxon>
        <taxon>Paraneoptera</taxon>
        <taxon>Hemiptera</taxon>
        <taxon>Heteroptera</taxon>
        <taxon>Panheteroptera</taxon>
        <taxon>Pentatomomorpha</taxon>
        <taxon>Pentatomoidea</taxon>
        <taxon>Pentatomidae</taxon>
        <taxon>Pentatominae</taxon>
        <taxon>Nezara</taxon>
    </lineage>
</organism>